<dbReference type="PANTHER" id="PTHR47816:SF4">
    <property type="entry name" value="RIBOSOMAL RNA SMALL SUBUNIT METHYLTRANSFERASE C"/>
    <property type="match status" value="1"/>
</dbReference>
<evidence type="ECO:0000256" key="3">
    <source>
        <dbReference type="ARBA" id="ARBA00022603"/>
    </source>
</evidence>
<dbReference type="GO" id="GO:0005737">
    <property type="term" value="C:cytoplasm"/>
    <property type="evidence" value="ECO:0007669"/>
    <property type="project" value="UniProtKB-SubCell"/>
</dbReference>
<dbReference type="HAMAP" id="MF_01862">
    <property type="entry name" value="16SrRNA_methyltr_C"/>
    <property type="match status" value="1"/>
</dbReference>
<dbReference type="CDD" id="cd02440">
    <property type="entry name" value="AdoMet_MTases"/>
    <property type="match status" value="1"/>
</dbReference>
<comment type="caution">
    <text evidence="9">The sequence shown here is derived from an EMBL/GenBank/DDBJ whole genome shotgun (WGS) entry which is preliminary data.</text>
</comment>
<evidence type="ECO:0000313" key="10">
    <source>
        <dbReference type="Proteomes" id="UP000218332"/>
    </source>
</evidence>
<gene>
    <name evidence="6" type="primary">rsmC</name>
    <name evidence="9" type="ORF">CF392_00490</name>
</gene>
<dbReference type="InterPro" id="IPR007848">
    <property type="entry name" value="Small_mtfrase_dom"/>
</dbReference>
<evidence type="ECO:0000256" key="2">
    <source>
        <dbReference type="ARBA" id="ARBA00022552"/>
    </source>
</evidence>
<comment type="subunit">
    <text evidence="6">Monomer.</text>
</comment>
<dbReference type="Pfam" id="PF05175">
    <property type="entry name" value="MTS"/>
    <property type="match status" value="1"/>
</dbReference>
<dbReference type="InterPro" id="IPR002052">
    <property type="entry name" value="DNA_methylase_N6_adenine_CS"/>
</dbReference>
<evidence type="ECO:0000256" key="1">
    <source>
        <dbReference type="ARBA" id="ARBA00022490"/>
    </source>
</evidence>
<protein>
    <recommendedName>
        <fullName evidence="6">Ribosomal RNA small subunit methyltransferase C</fullName>
        <ecNumber evidence="6">2.1.1.172</ecNumber>
    </recommendedName>
    <alternativeName>
        <fullName evidence="6">16S rRNA m2G1207 methyltransferase</fullName>
    </alternativeName>
    <alternativeName>
        <fullName evidence="6">rRNA (guanine-N(2)-)-methyltransferase RsmC</fullName>
    </alternativeName>
</protein>
<keyword evidence="5 6" id="KW-0949">S-adenosyl-L-methionine</keyword>
<comment type="catalytic activity">
    <reaction evidence="6">
        <text>guanosine(1207) in 16S rRNA + S-adenosyl-L-methionine = N(2)-methylguanosine(1207) in 16S rRNA + S-adenosyl-L-homocysteine + H(+)</text>
        <dbReference type="Rhea" id="RHEA:42736"/>
        <dbReference type="Rhea" id="RHEA-COMP:10213"/>
        <dbReference type="Rhea" id="RHEA-COMP:10214"/>
        <dbReference type="ChEBI" id="CHEBI:15378"/>
        <dbReference type="ChEBI" id="CHEBI:57856"/>
        <dbReference type="ChEBI" id="CHEBI:59789"/>
        <dbReference type="ChEBI" id="CHEBI:74269"/>
        <dbReference type="ChEBI" id="CHEBI:74481"/>
        <dbReference type="EC" id="2.1.1.172"/>
    </reaction>
</comment>
<dbReference type="RefSeq" id="WP_095609509.1">
    <property type="nucleotide sequence ID" value="NZ_NMPM01000004.1"/>
</dbReference>
<comment type="subcellular location">
    <subcellularLocation>
        <location evidence="6">Cytoplasm</location>
    </subcellularLocation>
</comment>
<dbReference type="PROSITE" id="PS00092">
    <property type="entry name" value="N6_MTASE"/>
    <property type="match status" value="1"/>
</dbReference>
<keyword evidence="10" id="KW-1185">Reference proteome</keyword>
<proteinExistence type="inferred from homology"/>
<evidence type="ECO:0000259" key="7">
    <source>
        <dbReference type="Pfam" id="PF05175"/>
    </source>
</evidence>
<dbReference type="Pfam" id="PF08468">
    <property type="entry name" value="MTS_N"/>
    <property type="match status" value="1"/>
</dbReference>
<organism evidence="9 10">
    <name type="scientific">Tamilnaduibacter salinus</name>
    <dbReference type="NCBI Taxonomy" id="1484056"/>
    <lineage>
        <taxon>Bacteria</taxon>
        <taxon>Pseudomonadati</taxon>
        <taxon>Pseudomonadota</taxon>
        <taxon>Gammaproteobacteria</taxon>
        <taxon>Pseudomonadales</taxon>
        <taxon>Marinobacteraceae</taxon>
        <taxon>Tamilnaduibacter</taxon>
    </lineage>
</organism>
<dbReference type="PRINTS" id="PR00507">
    <property type="entry name" value="N12N6MTFRASE"/>
</dbReference>
<dbReference type="GO" id="GO:0003676">
    <property type="term" value="F:nucleic acid binding"/>
    <property type="evidence" value="ECO:0007669"/>
    <property type="project" value="InterPro"/>
</dbReference>
<keyword evidence="3 6" id="KW-0489">Methyltransferase</keyword>
<dbReference type="InterPro" id="IPR013675">
    <property type="entry name" value="Mtase_sm_N"/>
</dbReference>
<dbReference type="EMBL" id="NMPM01000004">
    <property type="protein sequence ID" value="PAV27427.1"/>
    <property type="molecule type" value="Genomic_DNA"/>
</dbReference>
<accession>A0A2A2I6Z8</accession>
<sequence length="336" mass="36102">MMKTHDALLRSADELPERVALIGVAEPALTNELGGGLAMTEHRGTFDDLIAGCGPGWRVAFGYDDPALTPGEVEGVVVFMPKSRRELAMRLALARSLAPGGECWLVGGKKEGVGGGSRLLKDLFPNARKIDSARHCQVWQADIPAGAEPFRLSDWLEWHDIGLTWSLAHLPGVFSDGRLDEGTALLLGTLDSEPPVAGSVLDFACGAGVIMTALGHPSDREVLHGVDAQAQAVYCARQTLFRAGVDGEVWASDGLNEVGRRYQLIVSNPPFHLGVETTTAATEAFLTSCRAHLAPGGELRLVANRFLPYEALIGRYVGRCEKLASNDRFVVYRAFG</sequence>
<dbReference type="GO" id="GO:0052914">
    <property type="term" value="F:16S rRNA (guanine(1207)-N(2))-methyltransferase activity"/>
    <property type="evidence" value="ECO:0007669"/>
    <property type="project" value="UniProtKB-EC"/>
</dbReference>
<dbReference type="PANTHER" id="PTHR47816">
    <property type="entry name" value="RIBOSOMAL RNA SMALL SUBUNIT METHYLTRANSFERASE C"/>
    <property type="match status" value="1"/>
</dbReference>
<feature type="domain" description="Methyltransferase small" evidence="7">
    <location>
        <begin position="166"/>
        <end position="333"/>
    </location>
</feature>
<evidence type="ECO:0000256" key="6">
    <source>
        <dbReference type="HAMAP-Rule" id="MF_01862"/>
    </source>
</evidence>
<reference evidence="9 10" key="1">
    <citation type="submission" date="2017-07" db="EMBL/GenBank/DDBJ databases">
        <title>Tamlnaduibacter salinus (Mi-7) genome sequencing.</title>
        <authorList>
            <person name="Verma A."/>
            <person name="Krishnamurthi S."/>
        </authorList>
    </citation>
    <scope>NUCLEOTIDE SEQUENCE [LARGE SCALE GENOMIC DNA]</scope>
    <source>
        <strain evidence="9 10">Mi-7</strain>
    </source>
</reference>
<dbReference type="EC" id="2.1.1.172" evidence="6"/>
<evidence type="ECO:0000259" key="8">
    <source>
        <dbReference type="Pfam" id="PF08468"/>
    </source>
</evidence>
<evidence type="ECO:0000313" key="9">
    <source>
        <dbReference type="EMBL" id="PAV27427.1"/>
    </source>
</evidence>
<keyword evidence="2 6" id="KW-0698">rRNA processing</keyword>
<dbReference type="InterPro" id="IPR046977">
    <property type="entry name" value="RsmC/RlmG"/>
</dbReference>
<dbReference type="Proteomes" id="UP000218332">
    <property type="component" value="Unassembled WGS sequence"/>
</dbReference>
<name>A0A2A2I6Z8_9GAMM</name>
<dbReference type="AlphaFoldDB" id="A0A2A2I6Z8"/>
<comment type="function">
    <text evidence="6">Specifically methylates the guanine in position 1207 of 16S rRNA in the 30S particle.</text>
</comment>
<keyword evidence="1 6" id="KW-0963">Cytoplasm</keyword>
<feature type="domain" description="Methyltransferase small N-terminal" evidence="8">
    <location>
        <begin position="7"/>
        <end position="157"/>
    </location>
</feature>
<dbReference type="Gene3D" id="3.40.50.150">
    <property type="entry name" value="Vaccinia Virus protein VP39"/>
    <property type="match status" value="2"/>
</dbReference>
<dbReference type="InterPro" id="IPR029063">
    <property type="entry name" value="SAM-dependent_MTases_sf"/>
</dbReference>
<evidence type="ECO:0000256" key="5">
    <source>
        <dbReference type="ARBA" id="ARBA00022691"/>
    </source>
</evidence>
<comment type="similarity">
    <text evidence="6">Belongs to the methyltransferase superfamily. RsmC family.</text>
</comment>
<dbReference type="SUPFAM" id="SSF53335">
    <property type="entry name" value="S-adenosyl-L-methionine-dependent methyltransferases"/>
    <property type="match status" value="1"/>
</dbReference>
<evidence type="ECO:0000256" key="4">
    <source>
        <dbReference type="ARBA" id="ARBA00022679"/>
    </source>
</evidence>
<dbReference type="InterPro" id="IPR023543">
    <property type="entry name" value="rRNA_ssu_MeTfrase_C"/>
</dbReference>
<keyword evidence="4 6" id="KW-0808">Transferase</keyword>